<keyword evidence="8" id="KW-1185">Reference proteome</keyword>
<dbReference type="PATRIC" id="fig|45065.4.peg.131"/>
<name>A0A0W0U9P4_9GAMM</name>
<dbReference type="PANTHER" id="PTHR39210:SF1">
    <property type="entry name" value="HEPARIN-SULFATE LYASE"/>
    <property type="match status" value="1"/>
</dbReference>
<dbReference type="EMBL" id="LNYC01000003">
    <property type="protein sequence ID" value="KTD04511.1"/>
    <property type="molecule type" value="Genomic_DNA"/>
</dbReference>
<protein>
    <submittedName>
        <fullName evidence="7">Heparin-sulfate lyase</fullName>
        <ecNumber evidence="7">4.2.2.8</ecNumber>
    </submittedName>
</protein>
<dbReference type="Pfam" id="PF16889">
    <property type="entry name" value="Hepar_II_III_N"/>
    <property type="match status" value="1"/>
</dbReference>
<organism evidence="7 8">
    <name type="scientific">Legionella geestiana</name>
    <dbReference type="NCBI Taxonomy" id="45065"/>
    <lineage>
        <taxon>Bacteria</taxon>
        <taxon>Pseudomonadati</taxon>
        <taxon>Pseudomonadota</taxon>
        <taxon>Gammaproteobacteria</taxon>
        <taxon>Legionellales</taxon>
        <taxon>Legionellaceae</taxon>
        <taxon>Legionella</taxon>
    </lineage>
</organism>
<gene>
    <name evidence="7" type="primary">hepC_2</name>
    <name evidence="7" type="ORF">Lgee_0121</name>
</gene>
<sequence length="717" mass="81645">MKKIRHALQLVRYMGVGWTASRLLYALKAQAGLMRQKTPVKTHQQCSLTALSDNPVFADDVAYAQYRRFEAPHLPVVVSAVDWDRFTTAEKDAIAEARAIQNGTFTLFSHMTLPLGYPPNWWQNPIDKASIYPKGHWSEIPDFAQGDIKLVWELGRFGFAYTLVRAWGRTGDEQYAESFWQLFEDWWRHNPPNEGVHWKCGQEISFRVMACCFAFFAFLSAKATTPERIKNLAVMLGESAHRIFANIDYALNQQNNHGISEAMGLWAVGVLFPEFRQAGQWVKTGMQHLCREADRLVYADGGFSQHSLNYHRVMLQDYLWVFAVSRRLSFPLDTALLQKIEKAWQFLYQLHDPLTGKVPNSGSNDGALILPLCNCDYQDYRPVLQAMSYYFRGKRCFNEGPWDEDLLWLFGESALSAPVEATSPASFAAAEGGYYTIRKASGWALIRCASFRHRPAHADQLHVDIWWKGFNMAMDPGTFSYNPSDREDANFSSTRFHNTIMVDGMDQMDKVSRFLWLPWSRAELLNVEESAHVVCWQGQHNGYARMRHPVSHRRAVICLGEEHWVVIDALQSDGMHDYTLHWLTGDFPHQWNPETGCLNLHPEGLAYTIMTGASVSAVHRLTRASSDQAYGWQSLYYHKKAPALSKVSEVRAKKVVFWTVFSPQAIDVVLEGQHLKAASSDWQADIHLGNGDGPIIRRVEMFGNISTSLEISSKQAV</sequence>
<dbReference type="Pfam" id="PF07940">
    <property type="entry name" value="Hepar_II_III_C"/>
    <property type="match status" value="1"/>
</dbReference>
<dbReference type="EC" id="4.2.2.8" evidence="7"/>
<dbReference type="Gene3D" id="1.50.10.100">
    <property type="entry name" value="Chondroitin AC/alginate lyase"/>
    <property type="match status" value="1"/>
</dbReference>
<evidence type="ECO:0000256" key="2">
    <source>
        <dbReference type="ARBA" id="ARBA00022729"/>
    </source>
</evidence>
<keyword evidence="2" id="KW-0732">Signal</keyword>
<proteinExistence type="predicted"/>
<comment type="caution">
    <text evidence="7">The sequence shown here is derived from an EMBL/GenBank/DDBJ whole genome shotgun (WGS) entry which is preliminary data.</text>
</comment>
<evidence type="ECO:0000259" key="5">
    <source>
        <dbReference type="Pfam" id="PF07940"/>
    </source>
</evidence>
<dbReference type="SUPFAM" id="SSF48230">
    <property type="entry name" value="Chondroitin AC/alginate lyase"/>
    <property type="match status" value="1"/>
</dbReference>
<keyword evidence="3" id="KW-0574">Periplasm</keyword>
<feature type="domain" description="Heparinase II/III-like C-terminal" evidence="5">
    <location>
        <begin position="423"/>
        <end position="592"/>
    </location>
</feature>
<dbReference type="GO" id="GO:0015021">
    <property type="term" value="F:heparin-sulfate lyase activity"/>
    <property type="evidence" value="ECO:0007669"/>
    <property type="project" value="UniProtKB-EC"/>
</dbReference>
<evidence type="ECO:0000256" key="1">
    <source>
        <dbReference type="ARBA" id="ARBA00004418"/>
    </source>
</evidence>
<evidence type="ECO:0000259" key="6">
    <source>
        <dbReference type="Pfam" id="PF16889"/>
    </source>
</evidence>
<dbReference type="OrthoDB" id="9763014at2"/>
<dbReference type="Gene3D" id="2.70.98.70">
    <property type="match status" value="1"/>
</dbReference>
<reference evidence="7 8" key="1">
    <citation type="submission" date="2015-11" db="EMBL/GenBank/DDBJ databases">
        <title>Genomic analysis of 38 Legionella species identifies large and diverse effector repertoires.</title>
        <authorList>
            <person name="Burstein D."/>
            <person name="Amaro F."/>
            <person name="Zusman T."/>
            <person name="Lifshitz Z."/>
            <person name="Cohen O."/>
            <person name="Gilbert J.A."/>
            <person name="Pupko T."/>
            <person name="Shuman H.A."/>
            <person name="Segal G."/>
        </authorList>
    </citation>
    <scope>NUCLEOTIDE SEQUENCE [LARGE SCALE GENOMIC DNA]</scope>
    <source>
        <strain evidence="7 8">ATCC 49504</strain>
    </source>
</reference>
<keyword evidence="4 7" id="KW-0456">Lyase</keyword>
<evidence type="ECO:0000256" key="3">
    <source>
        <dbReference type="ARBA" id="ARBA00022764"/>
    </source>
</evidence>
<evidence type="ECO:0000313" key="7">
    <source>
        <dbReference type="EMBL" id="KTD04511.1"/>
    </source>
</evidence>
<dbReference type="InterPro" id="IPR008929">
    <property type="entry name" value="Chondroitin_lyas"/>
</dbReference>
<accession>A0A0W0U9P4</accession>
<dbReference type="AlphaFoldDB" id="A0A0W0U9P4"/>
<feature type="domain" description="Heparin-sulfate lyase N-terminal" evidence="6">
    <location>
        <begin position="120"/>
        <end position="353"/>
    </location>
</feature>
<dbReference type="Proteomes" id="UP000054785">
    <property type="component" value="Unassembled WGS sequence"/>
</dbReference>
<dbReference type="PANTHER" id="PTHR39210">
    <property type="entry name" value="HEPARIN-SULFATE LYASE"/>
    <property type="match status" value="1"/>
</dbReference>
<dbReference type="GO" id="GO:0042597">
    <property type="term" value="C:periplasmic space"/>
    <property type="evidence" value="ECO:0007669"/>
    <property type="project" value="UniProtKB-SubCell"/>
</dbReference>
<dbReference type="STRING" id="45065.Lgee_0121"/>
<dbReference type="InterPro" id="IPR012480">
    <property type="entry name" value="Hepar_II_III_C"/>
</dbReference>
<dbReference type="InterPro" id="IPR031680">
    <property type="entry name" value="Hepar_II_III_N"/>
</dbReference>
<evidence type="ECO:0000256" key="4">
    <source>
        <dbReference type="ARBA" id="ARBA00023239"/>
    </source>
</evidence>
<comment type="subcellular location">
    <subcellularLocation>
        <location evidence="1">Periplasm</location>
    </subcellularLocation>
</comment>
<dbReference type="RefSeq" id="WP_035902007.1">
    <property type="nucleotide sequence ID" value="NZ_CAAAHN010000012.1"/>
</dbReference>
<evidence type="ECO:0000313" key="8">
    <source>
        <dbReference type="Proteomes" id="UP000054785"/>
    </source>
</evidence>